<evidence type="ECO:0000259" key="1">
    <source>
        <dbReference type="Pfam" id="PF00078"/>
    </source>
</evidence>
<feature type="domain" description="Endonuclease/exonuclease/phosphatase" evidence="2">
    <location>
        <begin position="4"/>
        <end position="222"/>
    </location>
</feature>
<sequence>MSIISWNCRGLGNPRTIQELRGFIRNKAPKLVFLCETKCKASVVDKLKHSLNMFGFSVDSRCRSGGLALLWQKDTPVSLRSFSDRFIDVDVDLLGQSFRFTGVYGEPNVNLRRNGWNHIRSLLSTPDKPWLMCGDFNEVLSQGEFQGANPREKWQMKLFRDSLTHLNMFDLGFEGPIFTWDRLSIHPFTQRARLDRATSNPSWRDLFPWSRVSHLPAFFSDHSLIHIQIRNRDPNVFRGHKRRPFHFEALWVRVKDCKDVIKNNWNDSPGPLPDKLKNCLFGLLNWGRHYKDDLDKQVETLKNKIASLRRSNITEDTRREVITLQNQLEVCLDLLDLKWKQRAKLHWYKEGDRNTRLFHNRASKRKQINHISSLKDDAGRTLDTPEGIEKIIIDYFGSLFSSSEPLPSDTAQALSRFSPRVSPNMNHRLTEQFSEKEIVKALKHMHPLKSPGPDGHTTDHNLNFTHIVLIPKTNNPELVTQFRPISLCNVTYKLASKVLANRLKSVLPSVISESQSAFVPGRLITDNILLAHETHHFMRTKPPRIPGSCQLN</sequence>
<dbReference type="InterPro" id="IPR036691">
    <property type="entry name" value="Endo/exonu/phosph_ase_sf"/>
</dbReference>
<evidence type="ECO:0000259" key="2">
    <source>
        <dbReference type="Pfam" id="PF03372"/>
    </source>
</evidence>
<protein>
    <recommendedName>
        <fullName evidence="5">Reverse transcriptase domain-containing protein</fullName>
    </recommendedName>
</protein>
<comment type="caution">
    <text evidence="3">The sequence shown here is derived from an EMBL/GenBank/DDBJ whole genome shotgun (WGS) entry which is preliminary data.</text>
</comment>
<dbReference type="Pfam" id="PF03372">
    <property type="entry name" value="Exo_endo_phos"/>
    <property type="match status" value="1"/>
</dbReference>
<proteinExistence type="predicted"/>
<dbReference type="Gene3D" id="3.60.10.10">
    <property type="entry name" value="Endonuclease/exonuclease/phosphatase"/>
    <property type="match status" value="1"/>
</dbReference>
<organism evidence="3 4">
    <name type="scientific">Rehmannia glutinosa</name>
    <name type="common">Chinese foxglove</name>
    <dbReference type="NCBI Taxonomy" id="99300"/>
    <lineage>
        <taxon>Eukaryota</taxon>
        <taxon>Viridiplantae</taxon>
        <taxon>Streptophyta</taxon>
        <taxon>Embryophyta</taxon>
        <taxon>Tracheophyta</taxon>
        <taxon>Spermatophyta</taxon>
        <taxon>Magnoliopsida</taxon>
        <taxon>eudicotyledons</taxon>
        <taxon>Gunneridae</taxon>
        <taxon>Pentapetalae</taxon>
        <taxon>asterids</taxon>
        <taxon>lamiids</taxon>
        <taxon>Lamiales</taxon>
        <taxon>Orobanchaceae</taxon>
        <taxon>Rehmannieae</taxon>
        <taxon>Rehmannia</taxon>
    </lineage>
</organism>
<evidence type="ECO:0000313" key="4">
    <source>
        <dbReference type="Proteomes" id="UP001318860"/>
    </source>
</evidence>
<feature type="domain" description="Reverse transcriptase" evidence="1">
    <location>
        <begin position="470"/>
        <end position="534"/>
    </location>
</feature>
<dbReference type="InterPro" id="IPR005135">
    <property type="entry name" value="Endo/exonuclease/phosphatase"/>
</dbReference>
<dbReference type="Proteomes" id="UP001318860">
    <property type="component" value="Unassembled WGS sequence"/>
</dbReference>
<dbReference type="InterPro" id="IPR000477">
    <property type="entry name" value="RT_dom"/>
</dbReference>
<dbReference type="PANTHER" id="PTHR35218">
    <property type="entry name" value="RNASE H DOMAIN-CONTAINING PROTEIN"/>
    <property type="match status" value="1"/>
</dbReference>
<evidence type="ECO:0008006" key="5">
    <source>
        <dbReference type="Google" id="ProtNLM"/>
    </source>
</evidence>
<dbReference type="Pfam" id="PF00078">
    <property type="entry name" value="RVT_1"/>
    <property type="match status" value="1"/>
</dbReference>
<keyword evidence="4" id="KW-1185">Reference proteome</keyword>
<dbReference type="EMBL" id="JABTTQ020000007">
    <property type="protein sequence ID" value="KAK6151882.1"/>
    <property type="molecule type" value="Genomic_DNA"/>
</dbReference>
<evidence type="ECO:0000313" key="3">
    <source>
        <dbReference type="EMBL" id="KAK6151882.1"/>
    </source>
</evidence>
<gene>
    <name evidence="3" type="ORF">DH2020_014517</name>
</gene>
<name>A0ABR0WWQ5_REHGL</name>
<dbReference type="SUPFAM" id="SSF56219">
    <property type="entry name" value="DNase I-like"/>
    <property type="match status" value="1"/>
</dbReference>
<reference evidence="3 4" key="1">
    <citation type="journal article" date="2021" name="Comput. Struct. Biotechnol. J.">
        <title>De novo genome assembly of the potent medicinal plant Rehmannia glutinosa using nanopore technology.</title>
        <authorList>
            <person name="Ma L."/>
            <person name="Dong C."/>
            <person name="Song C."/>
            <person name="Wang X."/>
            <person name="Zheng X."/>
            <person name="Niu Y."/>
            <person name="Chen S."/>
            <person name="Feng W."/>
        </authorList>
    </citation>
    <scope>NUCLEOTIDE SEQUENCE [LARGE SCALE GENOMIC DNA]</scope>
    <source>
        <strain evidence="3">DH-2019</strain>
    </source>
</reference>
<accession>A0ABR0WWQ5</accession>
<dbReference type="PANTHER" id="PTHR35218:SF9">
    <property type="entry name" value="ENDONUCLEASE_EXONUCLEASE_PHOSPHATASE DOMAIN-CONTAINING PROTEIN"/>
    <property type="match status" value="1"/>
</dbReference>